<accession>A0A8C6WS96</accession>
<evidence type="ECO:0000313" key="3">
    <source>
        <dbReference type="Ensembl" id="ENSNMLP00000027868.1"/>
    </source>
</evidence>
<dbReference type="Ensembl" id="ENSNMLT00000031127.1">
    <property type="protein sequence ID" value="ENSNMLP00000027868.1"/>
    <property type="gene ID" value="ENSNMLG00000017749.1"/>
</dbReference>
<organism evidence="3 4">
    <name type="scientific">Neogobius melanostomus</name>
    <name type="common">round goby</name>
    <dbReference type="NCBI Taxonomy" id="47308"/>
    <lineage>
        <taxon>Eukaryota</taxon>
        <taxon>Metazoa</taxon>
        <taxon>Chordata</taxon>
        <taxon>Craniata</taxon>
        <taxon>Vertebrata</taxon>
        <taxon>Euteleostomi</taxon>
        <taxon>Actinopterygii</taxon>
        <taxon>Neopterygii</taxon>
        <taxon>Teleostei</taxon>
        <taxon>Neoteleostei</taxon>
        <taxon>Acanthomorphata</taxon>
        <taxon>Gobiaria</taxon>
        <taxon>Gobiiformes</taxon>
        <taxon>Gobioidei</taxon>
        <taxon>Gobiidae</taxon>
        <taxon>Benthophilinae</taxon>
        <taxon>Neogobiini</taxon>
        <taxon>Neogobius</taxon>
    </lineage>
</organism>
<feature type="compositionally biased region" description="Acidic residues" evidence="2">
    <location>
        <begin position="29"/>
        <end position="38"/>
    </location>
</feature>
<feature type="compositionally biased region" description="Basic and acidic residues" evidence="2">
    <location>
        <begin position="60"/>
        <end position="69"/>
    </location>
</feature>
<evidence type="ECO:0000313" key="4">
    <source>
        <dbReference type="Proteomes" id="UP000694523"/>
    </source>
</evidence>
<proteinExistence type="predicted"/>
<reference evidence="3" key="2">
    <citation type="submission" date="2025-09" db="UniProtKB">
        <authorList>
            <consortium name="Ensembl"/>
        </authorList>
    </citation>
    <scope>IDENTIFICATION</scope>
</reference>
<feature type="compositionally biased region" description="Basic and acidic residues" evidence="2">
    <location>
        <begin position="78"/>
        <end position="104"/>
    </location>
</feature>
<feature type="region of interest" description="Disordered" evidence="2">
    <location>
        <begin position="1"/>
        <end position="104"/>
    </location>
</feature>
<feature type="coiled-coil region" evidence="1">
    <location>
        <begin position="175"/>
        <end position="202"/>
    </location>
</feature>
<feature type="compositionally biased region" description="Basic and acidic residues" evidence="2">
    <location>
        <begin position="1"/>
        <end position="11"/>
    </location>
</feature>
<feature type="compositionally biased region" description="Low complexity" evidence="2">
    <location>
        <begin position="39"/>
        <end position="48"/>
    </location>
</feature>
<reference evidence="3" key="1">
    <citation type="submission" date="2025-08" db="UniProtKB">
        <authorList>
            <consortium name="Ensembl"/>
        </authorList>
    </citation>
    <scope>IDENTIFICATION</scope>
</reference>
<evidence type="ECO:0000256" key="2">
    <source>
        <dbReference type="SAM" id="MobiDB-lite"/>
    </source>
</evidence>
<protein>
    <submittedName>
        <fullName evidence="3">Uncharacterized protein</fullName>
    </submittedName>
</protein>
<dbReference type="AlphaFoldDB" id="A0A8C6WS96"/>
<sequence>MLKITVVKEENISQPVLNGITPDKANESPDTENSSDSESDSRSPSLLPAGIPEPDQVSEQGRDTVKEQVHQLQSQLQRRRDASQIDVKEEPQDQHAKERQNTTDYKRMFENARNKINELIKDKEALLAAVEVKPRTDRGDDKEMEEIALQVDHIMRELDERNKEKESAVYLCLKLESAEEEKARLASECESLRLNLQQMKEKAATCRAVDSSAQTDSQENETSPGLIALRHNVGRLLATHHVPALDLDQVNYDCNVIDEILEQVLNDGSQNTAFSDH</sequence>
<keyword evidence="1" id="KW-0175">Coiled coil</keyword>
<dbReference type="Proteomes" id="UP000694523">
    <property type="component" value="Unplaced"/>
</dbReference>
<evidence type="ECO:0000256" key="1">
    <source>
        <dbReference type="SAM" id="Coils"/>
    </source>
</evidence>
<name>A0A8C6WS96_9GOBI</name>
<keyword evidence="4" id="KW-1185">Reference proteome</keyword>